<feature type="domain" description="Ketopantoate reductase C-terminal" evidence="12">
    <location>
        <begin position="184"/>
        <end position="308"/>
    </location>
</feature>
<comment type="function">
    <text evidence="10">Catalyzes the NADPH-dependent reduction of ketopantoate into pantoic acid.</text>
</comment>
<dbReference type="SUPFAM" id="SSF48179">
    <property type="entry name" value="6-phosphogluconate dehydrogenase C-terminal domain-like"/>
    <property type="match status" value="1"/>
</dbReference>
<evidence type="ECO:0000256" key="3">
    <source>
        <dbReference type="ARBA" id="ARBA00013014"/>
    </source>
</evidence>
<dbReference type="PANTHER" id="PTHR21708">
    <property type="entry name" value="PROBABLE 2-DEHYDROPANTOATE 2-REDUCTASE"/>
    <property type="match status" value="1"/>
</dbReference>
<dbReference type="InterPro" id="IPR013332">
    <property type="entry name" value="KPR_N"/>
</dbReference>
<dbReference type="GO" id="GO:0005737">
    <property type="term" value="C:cytoplasm"/>
    <property type="evidence" value="ECO:0007669"/>
    <property type="project" value="TreeGrafter"/>
</dbReference>
<keyword evidence="14" id="KW-1185">Reference proteome</keyword>
<evidence type="ECO:0000259" key="11">
    <source>
        <dbReference type="Pfam" id="PF02558"/>
    </source>
</evidence>
<evidence type="ECO:0000256" key="9">
    <source>
        <dbReference type="ARBA" id="ARBA00048793"/>
    </source>
</evidence>
<proteinExistence type="inferred from homology"/>
<evidence type="ECO:0000256" key="8">
    <source>
        <dbReference type="ARBA" id="ARBA00032024"/>
    </source>
</evidence>
<evidence type="ECO:0000256" key="6">
    <source>
        <dbReference type="ARBA" id="ARBA00022857"/>
    </source>
</evidence>
<dbReference type="Proteomes" id="UP000502041">
    <property type="component" value="Chromosome"/>
</dbReference>
<keyword evidence="6 10" id="KW-0521">NADP</keyword>
<comment type="pathway">
    <text evidence="1 10">Cofactor biosynthesis; (R)-pantothenate biosynthesis; (R)-pantoate from 3-methyl-2-oxobutanoate: step 2/2.</text>
</comment>
<dbReference type="GO" id="GO:0015940">
    <property type="term" value="P:pantothenate biosynthetic process"/>
    <property type="evidence" value="ECO:0007669"/>
    <property type="project" value="UniProtKB-UniPathway"/>
</dbReference>
<dbReference type="InterPro" id="IPR013752">
    <property type="entry name" value="KPA_reductase"/>
</dbReference>
<name>A0A6H2HCP6_9BURK</name>
<keyword evidence="7 10" id="KW-0560">Oxidoreductase</keyword>
<dbReference type="EC" id="1.1.1.169" evidence="3 10"/>
<dbReference type="Gene3D" id="3.40.50.720">
    <property type="entry name" value="NAD(P)-binding Rossmann-like Domain"/>
    <property type="match status" value="1"/>
</dbReference>
<evidence type="ECO:0000256" key="4">
    <source>
        <dbReference type="ARBA" id="ARBA00019465"/>
    </source>
</evidence>
<evidence type="ECO:0000256" key="7">
    <source>
        <dbReference type="ARBA" id="ARBA00023002"/>
    </source>
</evidence>
<gene>
    <name evidence="13" type="primary">panE_2</name>
    <name evidence="13" type="ORF">HC248_02975</name>
</gene>
<evidence type="ECO:0000256" key="5">
    <source>
        <dbReference type="ARBA" id="ARBA00022655"/>
    </source>
</evidence>
<dbReference type="InterPro" id="IPR003710">
    <property type="entry name" value="ApbA"/>
</dbReference>
<comment type="catalytic activity">
    <reaction evidence="9 10">
        <text>(R)-pantoate + NADP(+) = 2-dehydropantoate + NADPH + H(+)</text>
        <dbReference type="Rhea" id="RHEA:16233"/>
        <dbReference type="ChEBI" id="CHEBI:11561"/>
        <dbReference type="ChEBI" id="CHEBI:15378"/>
        <dbReference type="ChEBI" id="CHEBI:15980"/>
        <dbReference type="ChEBI" id="CHEBI:57783"/>
        <dbReference type="ChEBI" id="CHEBI:58349"/>
        <dbReference type="EC" id="1.1.1.169"/>
    </reaction>
</comment>
<reference evidence="13 14" key="1">
    <citation type="submission" date="2020-04" db="EMBL/GenBank/DDBJ databases">
        <title>Complete genome of a Psychrophilic, Marine, Gas Vacuolate Bacterium Polaromonas vacuolata KCTC 22033T.</title>
        <authorList>
            <person name="Hwang K."/>
            <person name="Kim K.M."/>
        </authorList>
    </citation>
    <scope>NUCLEOTIDE SEQUENCE [LARGE SCALE GENOMIC DNA]</scope>
    <source>
        <strain evidence="13 14">KCTC 22033</strain>
    </source>
</reference>
<protein>
    <recommendedName>
        <fullName evidence="4 10">2-dehydropantoate 2-reductase</fullName>
        <ecNumber evidence="3 10">1.1.1.169</ecNumber>
    </recommendedName>
    <alternativeName>
        <fullName evidence="8 10">Ketopantoate reductase</fullName>
    </alternativeName>
</protein>
<evidence type="ECO:0000313" key="13">
    <source>
        <dbReference type="EMBL" id="QJC57645.1"/>
    </source>
</evidence>
<dbReference type="InterPro" id="IPR008927">
    <property type="entry name" value="6-PGluconate_DH-like_C_sf"/>
</dbReference>
<dbReference type="PANTHER" id="PTHR21708:SF26">
    <property type="entry name" value="2-DEHYDROPANTOATE 2-REDUCTASE"/>
    <property type="match status" value="1"/>
</dbReference>
<feature type="domain" description="Ketopantoate reductase N-terminal" evidence="11">
    <location>
        <begin position="9"/>
        <end position="154"/>
    </location>
</feature>
<evidence type="ECO:0000256" key="2">
    <source>
        <dbReference type="ARBA" id="ARBA00007870"/>
    </source>
</evidence>
<dbReference type="InterPro" id="IPR051402">
    <property type="entry name" value="KPR-Related"/>
</dbReference>
<evidence type="ECO:0000259" key="12">
    <source>
        <dbReference type="Pfam" id="PF08546"/>
    </source>
</evidence>
<comment type="similarity">
    <text evidence="2 10">Belongs to the ketopantoate reductase family.</text>
</comment>
<dbReference type="GO" id="GO:0008677">
    <property type="term" value="F:2-dehydropantoate 2-reductase activity"/>
    <property type="evidence" value="ECO:0007669"/>
    <property type="project" value="UniProtKB-EC"/>
</dbReference>
<dbReference type="FunFam" id="1.10.1040.10:FF:000017">
    <property type="entry name" value="2-dehydropantoate 2-reductase"/>
    <property type="match status" value="1"/>
</dbReference>
<organism evidence="13 14">
    <name type="scientific">Polaromonas vacuolata</name>
    <dbReference type="NCBI Taxonomy" id="37448"/>
    <lineage>
        <taxon>Bacteria</taxon>
        <taxon>Pseudomonadati</taxon>
        <taxon>Pseudomonadota</taxon>
        <taxon>Betaproteobacteria</taxon>
        <taxon>Burkholderiales</taxon>
        <taxon>Comamonadaceae</taxon>
        <taxon>Polaromonas</taxon>
    </lineage>
</organism>
<dbReference type="Pfam" id="PF08546">
    <property type="entry name" value="ApbA_C"/>
    <property type="match status" value="1"/>
</dbReference>
<dbReference type="RefSeq" id="WP_168923131.1">
    <property type="nucleotide sequence ID" value="NZ_CP051461.1"/>
</dbReference>
<dbReference type="NCBIfam" id="TIGR00745">
    <property type="entry name" value="apbA_panE"/>
    <property type="match status" value="1"/>
</dbReference>
<dbReference type="SUPFAM" id="SSF51735">
    <property type="entry name" value="NAD(P)-binding Rossmann-fold domains"/>
    <property type="match status" value="1"/>
</dbReference>
<dbReference type="KEGG" id="pvac:HC248_02975"/>
<keyword evidence="5 10" id="KW-0566">Pantothenate biosynthesis</keyword>
<dbReference type="InterPro" id="IPR013328">
    <property type="entry name" value="6PGD_dom2"/>
</dbReference>
<dbReference type="UniPathway" id="UPA00028">
    <property type="reaction ID" value="UER00004"/>
</dbReference>
<dbReference type="EMBL" id="CP051461">
    <property type="protein sequence ID" value="QJC57645.1"/>
    <property type="molecule type" value="Genomic_DNA"/>
</dbReference>
<evidence type="ECO:0000313" key="14">
    <source>
        <dbReference type="Proteomes" id="UP000502041"/>
    </source>
</evidence>
<dbReference type="Pfam" id="PF02558">
    <property type="entry name" value="ApbA"/>
    <property type="match status" value="1"/>
</dbReference>
<dbReference type="Gene3D" id="1.10.1040.10">
    <property type="entry name" value="N-(1-d-carboxylethyl)-l-norvaline Dehydrogenase, domain 2"/>
    <property type="match status" value="1"/>
</dbReference>
<sequence>MTSLSLNTVVVGSGAVGSFFGAMLARAGHSVTLIARPAHVQAIQEKGLQLHMAGRVERVEIAASASLEAVRGADLVLFCVKSTDTASVAQQIAPWLESHALVLSLQNGVENAGEISRQISQSVIPAVVYVATAMSAPGQVEHLGRGELVIGALDASCAPTLQPQLQRIVALFASAQIPVQISPDVMGELWRKLLLNCTFNAISAITQLPYGKVFQLASTHDLQLALVHEVLAVAKADGQRLELAESLLGVAKIFQTMPAQFSSTAQDLARGKRTEIDHLNGFIARRGAALGIATPANQALYALVKLLESGLK</sequence>
<evidence type="ECO:0000256" key="10">
    <source>
        <dbReference type="RuleBase" id="RU362068"/>
    </source>
</evidence>
<evidence type="ECO:0000256" key="1">
    <source>
        <dbReference type="ARBA" id="ARBA00004994"/>
    </source>
</evidence>
<dbReference type="AlphaFoldDB" id="A0A6H2HCP6"/>
<dbReference type="InterPro" id="IPR036291">
    <property type="entry name" value="NAD(P)-bd_dom_sf"/>
</dbReference>
<accession>A0A6H2HCP6</accession>